<dbReference type="OrthoDB" id="1645289at2759"/>
<dbReference type="Proteomes" id="UP001152797">
    <property type="component" value="Unassembled WGS sequence"/>
</dbReference>
<name>A0A9P1FSW4_9DINO</name>
<feature type="compositionally biased region" description="Acidic residues" evidence="1">
    <location>
        <begin position="1298"/>
        <end position="1312"/>
    </location>
</feature>
<feature type="transmembrane region" description="Helical" evidence="2">
    <location>
        <begin position="1576"/>
        <end position="1597"/>
    </location>
</feature>
<feature type="transmembrane region" description="Helical" evidence="2">
    <location>
        <begin position="1371"/>
        <end position="1395"/>
    </location>
</feature>
<evidence type="ECO:0000313" key="3">
    <source>
        <dbReference type="EMBL" id="CAI3986946.1"/>
    </source>
</evidence>
<evidence type="ECO:0000313" key="6">
    <source>
        <dbReference type="Proteomes" id="UP001152797"/>
    </source>
</evidence>
<dbReference type="EMBL" id="CAMXCT030001118">
    <property type="protein sequence ID" value="CAL4774258.1"/>
    <property type="molecule type" value="Genomic_DNA"/>
</dbReference>
<evidence type="ECO:0000256" key="2">
    <source>
        <dbReference type="SAM" id="Phobius"/>
    </source>
</evidence>
<dbReference type="EMBL" id="CAMXCT010001118">
    <property type="protein sequence ID" value="CAI3986946.1"/>
    <property type="molecule type" value="Genomic_DNA"/>
</dbReference>
<feature type="region of interest" description="Disordered" evidence="1">
    <location>
        <begin position="1619"/>
        <end position="1668"/>
    </location>
</feature>
<reference evidence="3" key="1">
    <citation type="submission" date="2022-10" db="EMBL/GenBank/DDBJ databases">
        <authorList>
            <person name="Chen Y."/>
            <person name="Dougan E. K."/>
            <person name="Chan C."/>
            <person name="Rhodes N."/>
            <person name="Thang M."/>
        </authorList>
    </citation>
    <scope>NUCLEOTIDE SEQUENCE</scope>
</reference>
<dbReference type="EMBL" id="CAMXCT020001118">
    <property type="protein sequence ID" value="CAL1140321.1"/>
    <property type="molecule type" value="Genomic_DNA"/>
</dbReference>
<keyword evidence="2" id="KW-0472">Membrane</keyword>
<keyword evidence="2" id="KW-1133">Transmembrane helix</keyword>
<keyword evidence="6" id="KW-1185">Reference proteome</keyword>
<feature type="region of interest" description="Disordered" evidence="1">
    <location>
        <begin position="1694"/>
        <end position="1718"/>
    </location>
</feature>
<protein>
    <submittedName>
        <fullName evidence="5">Copia protein</fullName>
    </submittedName>
</protein>
<sequence>MSVMQRRRAADGNGSGEMANARTADEMLEDLMEDLNNASSGTAAVRSVRVVGNRDQAQPEGGTQEVVGAGAAEAQPHGHQGGAQGVMEGLSPDQQAVLRQAAEVLRTGVQLQWQAAPPAALVDAGRRPEHLRGGQQQAERAGGMDPGEGQRGDQRAQGVGDGGLLDPLALPAGGLEPLVRFDLKVYPLLHKVILWFWVLLGRMQVNNKGILLHWCNMLDINLVLVNFFGILLIQGFKEVEAQIQREMEKRKGENSGSGSFQSVLGEVGVVQGSKTPVDPALGQLVTPPGLPGLPGPAVPAAAAPAPVVSVGENLNENPRNLELPKLSPDSTSVDFGDWLAIVGPLMSDLSGTSSQWWALVLDAAAKTYAAWVTSTPLQRLRLKVVSPAESAKWPRKLQSVEILYALLCRFQPGGVHEKPSLLKDLTENRLGANANIHGLLQTLRVWCIKGSYDVFTNDAFAELFTWIYGDFIVFAWYIESKANGVFNGGDQKLALLDGGKVDVARCWRRTMKRRPKLVKKFEPGGKNDAHRQLESAKAIVLHLFSGDKESSRKWLELQKLGYGVITLDAERVHGDTALVLKMLALYEEMETSQPDANQFLLEHPEDPCAYLGEQVLKFNVQKKFNMLVKFHVLVEMTAPKNVFQVKVLMVKKFMQALLNLFRQKVMDVMMKKMVENLVMLFQLTLLLGYQNWGEKSETLSYLKEKMGDSVKIRKNLGRNVGEICARMGRTSRFVADLHVRNGPQWHDTLLRLGLEGQVPGSVPAEGGDGEGSQYEPSIYEGDDDGERMEEVEYPDMNDIWGEAHGPGEPSALRALHGDDGEPMVVPTNLVGWESRCFSTAQTTQAADAGATPRFGNPDGGTLGSMSSSSSTLRVSTSRSTRSTFSATSTLGPSSTLPSMTSSSSMTSNGGAIERWPLGDSVDDYEKMLQREHQGWTAAFREESQRLPMDGDGGGRQGQLMKNLKVHVYVLEEELDVVNKMVVECEERKCLLAALNLNDVGDAESDQFEMPVEPQVLQTQTVPLNEVMANLPEWVDALRAEYTWKIFFDFMQMVCSTTTAPVVDEGTKHVKALVLKNELTKIGSQNAAPEAMDVFSREEGDDRSWDSGELVATAMGLLRDLPAECHEGERWYEEVPQLRAVLAEDDGLWECHDGRAPVIVLTVGLRNYNLENVEALGLEHYVVNFQATVFKMMWSPRPVGKGCSDLFQLKEYLVEQFYRLVGVELTVGGVPMVGYRQGIPGVDYSIELTIRNPDQPAPRVIYRDPRETYYENVPPPTSSATGSAPNDPPTADSPGPGEPEPEAEDLTVEETSSDVEVVSPKVMRKMEVMVPHYLLNFTTKIGLSMYVMEGFKFQENVMAVGLCNHPLEKIMVSAYVCTLGLGIFMIVNVRALVYVLTLGLSIFKDVYVLAPNVLTLGLRNYVIQYVATLGPRCCAVRPATFGLRGSDDRYDDWYDEKYDDVGLLHGRALQPLCGEALLGFNGAARVEEIYGCDWATLLPGHQGLLELIGAKESSDSSQINSLTGDQISRHQSGMSAYGGSHSGSFVAAMLFALPTLVTGQPDDGGRRDHDGDLDEAFLFFFVLLVGYTAVVILGVLAWRNYSNREMDEWYGNDVTNINYSDEEAMPTPRLRRRRTTGNSSQGSGDGRTASPAFSEADGPPIQDPEREPFNLWRSPYEFEEDDMPAIPEIWARLRPATPSPSACPAEESQEETSVASTPGTADVMADEFKEEEMDPGHHQWLCSRDGMGLHLVHHKDLHLKDYNKVHLVHNMVHKAYNKGYNMDTKEKDFKMLAARHQKPLHKPFRLLQIMSLKGATWLSQQAKGESDEVPRPTIFTAAFGTVYHVRPSCGKLRCASRIFRHEAFTPCPCGSLQRGGMVYILDNKYHTVSHSGFPMPRRACAECAG</sequence>
<accession>A0A9P1FSW4</accession>
<proteinExistence type="predicted"/>
<feature type="compositionally biased region" description="Low complexity" evidence="1">
    <location>
        <begin position="863"/>
        <end position="907"/>
    </location>
</feature>
<comment type="caution">
    <text evidence="3">The sequence shown here is derived from an EMBL/GenBank/DDBJ whole genome shotgun (WGS) entry which is preliminary data.</text>
</comment>
<feature type="region of interest" description="Disordered" evidence="1">
    <location>
        <begin position="1256"/>
        <end position="1313"/>
    </location>
</feature>
<evidence type="ECO:0000313" key="4">
    <source>
        <dbReference type="EMBL" id="CAL1140321.1"/>
    </source>
</evidence>
<feature type="transmembrane region" description="Helical" evidence="2">
    <location>
        <begin position="1535"/>
        <end position="1556"/>
    </location>
</feature>
<feature type="compositionally biased region" description="Low complexity" evidence="1">
    <location>
        <begin position="133"/>
        <end position="143"/>
    </location>
</feature>
<reference evidence="4" key="2">
    <citation type="submission" date="2024-04" db="EMBL/GenBank/DDBJ databases">
        <authorList>
            <person name="Chen Y."/>
            <person name="Shah S."/>
            <person name="Dougan E. K."/>
            <person name="Thang M."/>
            <person name="Chan C."/>
        </authorList>
    </citation>
    <scope>NUCLEOTIDE SEQUENCE [LARGE SCALE GENOMIC DNA]</scope>
</reference>
<feature type="region of interest" description="Disordered" evidence="1">
    <location>
        <begin position="123"/>
        <end position="158"/>
    </location>
</feature>
<feature type="region of interest" description="Disordered" evidence="1">
    <location>
        <begin position="1"/>
        <end position="24"/>
    </location>
</feature>
<gene>
    <name evidence="3" type="ORF">C1SCF055_LOCUS14258</name>
</gene>
<feature type="region of interest" description="Disordered" evidence="1">
    <location>
        <begin position="843"/>
        <end position="909"/>
    </location>
</feature>
<evidence type="ECO:0000313" key="5">
    <source>
        <dbReference type="EMBL" id="CAL4774258.1"/>
    </source>
</evidence>
<evidence type="ECO:0000256" key="1">
    <source>
        <dbReference type="SAM" id="MobiDB-lite"/>
    </source>
</evidence>
<organism evidence="3">
    <name type="scientific">Cladocopium goreaui</name>
    <dbReference type="NCBI Taxonomy" id="2562237"/>
    <lineage>
        <taxon>Eukaryota</taxon>
        <taxon>Sar</taxon>
        <taxon>Alveolata</taxon>
        <taxon>Dinophyceae</taxon>
        <taxon>Suessiales</taxon>
        <taxon>Symbiodiniaceae</taxon>
        <taxon>Cladocopium</taxon>
    </lineage>
</organism>
<feature type="region of interest" description="Disordered" evidence="1">
    <location>
        <begin position="761"/>
        <end position="782"/>
    </location>
</feature>
<keyword evidence="2" id="KW-0812">Transmembrane</keyword>